<evidence type="ECO:0000313" key="8">
    <source>
        <dbReference type="EMBL" id="KAF5228483.1"/>
    </source>
</evidence>
<name>A0AAN6BUT9_FUSAU</name>
<evidence type="ECO:0000256" key="5">
    <source>
        <dbReference type="ARBA" id="ARBA00023128"/>
    </source>
</evidence>
<keyword evidence="4" id="KW-0256">Endoplasmic reticulum</keyword>
<evidence type="ECO:0000256" key="7">
    <source>
        <dbReference type="SAM" id="MobiDB-lite"/>
    </source>
</evidence>
<keyword evidence="9" id="KW-1185">Reference proteome</keyword>
<dbReference type="SUPFAM" id="SSF53474">
    <property type="entry name" value="alpha/beta-Hydrolases"/>
    <property type="match status" value="1"/>
</dbReference>
<evidence type="ECO:0000256" key="4">
    <source>
        <dbReference type="ARBA" id="ARBA00022824"/>
    </source>
</evidence>
<evidence type="ECO:0000256" key="6">
    <source>
        <dbReference type="ARBA" id="ARBA00023136"/>
    </source>
</evidence>
<evidence type="ECO:0000256" key="3">
    <source>
        <dbReference type="ARBA" id="ARBA00004370"/>
    </source>
</evidence>
<proteinExistence type="predicted"/>
<dbReference type="GO" id="GO:0005739">
    <property type="term" value="C:mitochondrion"/>
    <property type="evidence" value="ECO:0007669"/>
    <property type="project" value="UniProtKB-SubCell"/>
</dbReference>
<comment type="caution">
    <text evidence="8">The sequence shown here is derived from an EMBL/GenBank/DDBJ whole genome shotgun (WGS) entry which is preliminary data.</text>
</comment>
<reference evidence="8 9" key="1">
    <citation type="submission" date="2020-02" db="EMBL/GenBank/DDBJ databases">
        <title>Identification and distribution of gene clusters putatively required for synthesis of sphingolipid metabolism inhibitors in phylogenetically diverse species of the filamentous fungus Fusarium.</title>
        <authorList>
            <person name="Kim H.-S."/>
            <person name="Busman M."/>
            <person name="Brown D.W."/>
            <person name="Divon H."/>
            <person name="Uhlig S."/>
            <person name="Proctor R.H."/>
        </authorList>
    </citation>
    <scope>NUCLEOTIDE SEQUENCE [LARGE SCALE GENOMIC DNA]</scope>
    <source>
        <strain evidence="8 9">NRRL 2903</strain>
    </source>
</reference>
<dbReference type="Gene3D" id="3.40.50.1820">
    <property type="entry name" value="alpha/beta hydrolase"/>
    <property type="match status" value="1"/>
</dbReference>
<comment type="subcellular location">
    <subcellularLocation>
        <location evidence="2">Endoplasmic reticulum</location>
    </subcellularLocation>
    <subcellularLocation>
        <location evidence="3">Membrane</location>
    </subcellularLocation>
    <subcellularLocation>
        <location evidence="1">Mitochondrion</location>
    </subcellularLocation>
</comment>
<accession>A0AAN6BUT9</accession>
<dbReference type="InterPro" id="IPR052374">
    <property type="entry name" value="SERAC1"/>
</dbReference>
<evidence type="ECO:0000256" key="1">
    <source>
        <dbReference type="ARBA" id="ARBA00004173"/>
    </source>
</evidence>
<dbReference type="PANTHER" id="PTHR48182:SF2">
    <property type="entry name" value="PROTEIN SERAC1"/>
    <property type="match status" value="1"/>
</dbReference>
<keyword evidence="6" id="KW-0472">Membrane</keyword>
<evidence type="ECO:0000256" key="2">
    <source>
        <dbReference type="ARBA" id="ARBA00004240"/>
    </source>
</evidence>
<dbReference type="Proteomes" id="UP000537989">
    <property type="component" value="Unassembled WGS sequence"/>
</dbReference>
<dbReference type="InterPro" id="IPR029058">
    <property type="entry name" value="AB_hydrolase_fold"/>
</dbReference>
<sequence length="244" mass="26679">MLCAPIYRKPQEMREAILQKLKSTATTKLVAAPQPPDIQLAFPAFLPRTFASSQNCHISLENTSRTNEISRGHGPPGPPSRHDTDLRPPSESTPVSSFPDGVEVLHDCPDATIDICFVYGLTGNRDSTWIAKGKSKPWLETLLPLKLTNARILTYGYDAYIVQKPVASTNGLIDHAKNLLNDLSTDRACSNASSRPLVFIAHSLGGLVYKEAILLSRNNPKPHLRGIFDCTKGIIFLGTPHKGS</sequence>
<dbReference type="EMBL" id="JAAMOD010000463">
    <property type="protein sequence ID" value="KAF5228483.1"/>
    <property type="molecule type" value="Genomic_DNA"/>
</dbReference>
<keyword evidence="5" id="KW-0496">Mitochondrion</keyword>
<evidence type="ECO:0000313" key="9">
    <source>
        <dbReference type="Proteomes" id="UP000537989"/>
    </source>
</evidence>
<dbReference type="GO" id="GO:0016020">
    <property type="term" value="C:membrane"/>
    <property type="evidence" value="ECO:0007669"/>
    <property type="project" value="UniProtKB-SubCell"/>
</dbReference>
<gene>
    <name evidence="8" type="ORF">FAUST_11030</name>
</gene>
<organism evidence="8 9">
    <name type="scientific">Fusarium austroamericanum</name>
    <dbReference type="NCBI Taxonomy" id="282268"/>
    <lineage>
        <taxon>Eukaryota</taxon>
        <taxon>Fungi</taxon>
        <taxon>Dikarya</taxon>
        <taxon>Ascomycota</taxon>
        <taxon>Pezizomycotina</taxon>
        <taxon>Sordariomycetes</taxon>
        <taxon>Hypocreomycetidae</taxon>
        <taxon>Hypocreales</taxon>
        <taxon>Nectriaceae</taxon>
        <taxon>Fusarium</taxon>
    </lineage>
</organism>
<dbReference type="AlphaFoldDB" id="A0AAN6BUT9"/>
<dbReference type="PANTHER" id="PTHR48182">
    <property type="entry name" value="PROTEIN SERAC1"/>
    <property type="match status" value="1"/>
</dbReference>
<dbReference type="GO" id="GO:0005783">
    <property type="term" value="C:endoplasmic reticulum"/>
    <property type="evidence" value="ECO:0007669"/>
    <property type="project" value="UniProtKB-SubCell"/>
</dbReference>
<evidence type="ECO:0008006" key="10">
    <source>
        <dbReference type="Google" id="ProtNLM"/>
    </source>
</evidence>
<protein>
    <recommendedName>
        <fullName evidence="10">DUF676 domain-containing protein</fullName>
    </recommendedName>
</protein>
<feature type="region of interest" description="Disordered" evidence="7">
    <location>
        <begin position="62"/>
        <end position="98"/>
    </location>
</feature>